<sequence>MKTIYICTDSITGIFSAVHEAWKDRRREGASGIAIRGSVEPELFCEYREIGENEGKAEAVERMILTNLGRNVYRHIYYAALSRDEEKGEAILGTLLAARKLRQPRRIMEHLGSPAVEKVFELSRSVGNEAHLLTGFVRFRELENGILFSDITPKNQVLPCLGAHFQERFPMENWMIRDKNRGMFVVHEAGKRWVLVQEDPGVRGDEGFLHLSDQEETMQALWREFCDTIAIRERENPRCQRTHLPLRFRPNMTEFAGECGIDNFAK</sequence>
<accession>A0ABS2E9I3</accession>
<protein>
    <submittedName>
        <fullName evidence="2">TIGR03915 family putative DNA repair protein</fullName>
    </submittedName>
</protein>
<dbReference type="EMBL" id="JACLYY010000008">
    <property type="protein sequence ID" value="MBM6738276.1"/>
    <property type="molecule type" value="Genomic_DNA"/>
</dbReference>
<dbReference type="Pfam" id="PF13566">
    <property type="entry name" value="DUF4130"/>
    <property type="match status" value="1"/>
</dbReference>
<dbReference type="Proteomes" id="UP000716906">
    <property type="component" value="Unassembled WGS sequence"/>
</dbReference>
<evidence type="ECO:0000313" key="2">
    <source>
        <dbReference type="EMBL" id="MBM6738276.1"/>
    </source>
</evidence>
<dbReference type="NCBIfam" id="TIGR03915">
    <property type="entry name" value="SAM_7_link_chp"/>
    <property type="match status" value="1"/>
</dbReference>
<gene>
    <name evidence="2" type="ORF">H7U36_09225</name>
</gene>
<dbReference type="InterPro" id="IPR025404">
    <property type="entry name" value="DUF4130"/>
</dbReference>
<reference evidence="2 3" key="1">
    <citation type="journal article" date="2021" name="Sci. Rep.">
        <title>The distribution of antibiotic resistance genes in chicken gut microbiota commensals.</title>
        <authorList>
            <person name="Juricova H."/>
            <person name="Matiasovicova J."/>
            <person name="Kubasova T."/>
            <person name="Cejkova D."/>
            <person name="Rychlik I."/>
        </authorList>
    </citation>
    <scope>NUCLEOTIDE SEQUENCE [LARGE SCALE GENOMIC DNA]</scope>
    <source>
        <strain evidence="2 3">An773</strain>
    </source>
</reference>
<dbReference type="InterPro" id="IPR023875">
    <property type="entry name" value="DNA_repair_put"/>
</dbReference>
<feature type="domain" description="DUF4130" evidence="1">
    <location>
        <begin position="89"/>
        <end position="254"/>
    </location>
</feature>
<dbReference type="RefSeq" id="WP_205148780.1">
    <property type="nucleotide sequence ID" value="NZ_JACLYY010000008.1"/>
</dbReference>
<comment type="caution">
    <text evidence="2">The sequence shown here is derived from an EMBL/GenBank/DDBJ whole genome shotgun (WGS) entry which is preliminary data.</text>
</comment>
<proteinExistence type="predicted"/>
<name>A0ABS2E9I3_9FIRM</name>
<keyword evidence="3" id="KW-1185">Reference proteome</keyword>
<organism evidence="2 3">
    <name type="scientific">Faecalicatena fissicatena</name>
    <dbReference type="NCBI Taxonomy" id="290055"/>
    <lineage>
        <taxon>Bacteria</taxon>
        <taxon>Bacillati</taxon>
        <taxon>Bacillota</taxon>
        <taxon>Clostridia</taxon>
        <taxon>Lachnospirales</taxon>
        <taxon>Lachnospiraceae</taxon>
        <taxon>Faecalicatena</taxon>
    </lineage>
</organism>
<evidence type="ECO:0000259" key="1">
    <source>
        <dbReference type="Pfam" id="PF13566"/>
    </source>
</evidence>
<evidence type="ECO:0000313" key="3">
    <source>
        <dbReference type="Proteomes" id="UP000716906"/>
    </source>
</evidence>